<accession>A0A921Q8M9</accession>
<comment type="caution">
    <text evidence="7">The sequence shown here is derived from an EMBL/GenBank/DDBJ whole genome shotgun (WGS) entry which is preliminary data.</text>
</comment>
<feature type="binding site" evidence="6">
    <location>
        <position position="138"/>
    </location>
    <ligand>
        <name>Mg(2+)</name>
        <dbReference type="ChEBI" id="CHEBI:18420"/>
        <label>1</label>
        <note>catalytic</note>
    </ligand>
</feature>
<name>A0A921Q8M9_SORBI</name>
<sequence length="442" mass="47867">MIDMPLVLQLRLPLPRVLVVQRCRCRLPPSRLSVRAEAAAGVAVAAAAAPSSVVHDELCMLPFSPELASHHRELAAAVASVERACRLCVDVKASLLSGDRKFLEKNDETPVTIADFGVQALISFELQQLFPSIPLVAEEDSACLRSLNADESNSNGLVESISSFVAERVSNSGSPLSHADVLRAIDRGGKDAVSFDPNPATYWVLDPIDGTKSFLKGADDSLYVVGLALVVDGKLAVGVMGCPNWTDGITDKNNDESLAAPPGRGILMVSHVGCGTWSRPLSSEIDQFTTALDAWKRCFVDPCSIAHMARYCIVDSHTWDMMPLSLYFNSTMDQSDPRDENRILLQNSCGGSLSKYLMVASGRMSVFILLARAEKQIKAWDHAVGVICVQEAGGQTCDWRGEPLDFAADQTGRRIIYPWGGVLATNCALHDELVEMITATYN</sequence>
<protein>
    <recommendedName>
        <fullName evidence="9">3'(2'),5'-bisphosphate nucleotidase</fullName>
    </recommendedName>
</protein>
<organism evidence="7 8">
    <name type="scientific">Sorghum bicolor</name>
    <name type="common">Sorghum</name>
    <name type="synonym">Sorghum vulgare</name>
    <dbReference type="NCBI Taxonomy" id="4558"/>
    <lineage>
        <taxon>Eukaryota</taxon>
        <taxon>Viridiplantae</taxon>
        <taxon>Streptophyta</taxon>
        <taxon>Embryophyta</taxon>
        <taxon>Tracheophyta</taxon>
        <taxon>Spermatophyta</taxon>
        <taxon>Magnoliopsida</taxon>
        <taxon>Liliopsida</taxon>
        <taxon>Poales</taxon>
        <taxon>Poaceae</taxon>
        <taxon>PACMAD clade</taxon>
        <taxon>Panicoideae</taxon>
        <taxon>Andropogonodae</taxon>
        <taxon>Andropogoneae</taxon>
        <taxon>Sorghinae</taxon>
        <taxon>Sorghum</taxon>
    </lineage>
</organism>
<dbReference type="Proteomes" id="UP000807115">
    <property type="component" value="Chromosome 9"/>
</dbReference>
<reference evidence="7" key="1">
    <citation type="journal article" date="2019" name="BMC Genomics">
        <title>A new reference genome for Sorghum bicolor reveals high levels of sequence similarity between sweet and grain genotypes: implications for the genetics of sugar metabolism.</title>
        <authorList>
            <person name="Cooper E.A."/>
            <person name="Brenton Z.W."/>
            <person name="Flinn B.S."/>
            <person name="Jenkins J."/>
            <person name="Shu S."/>
            <person name="Flowers D."/>
            <person name="Luo F."/>
            <person name="Wang Y."/>
            <person name="Xia P."/>
            <person name="Barry K."/>
            <person name="Daum C."/>
            <person name="Lipzen A."/>
            <person name="Yoshinaga Y."/>
            <person name="Schmutz J."/>
            <person name="Saski C."/>
            <person name="Vermerris W."/>
            <person name="Kresovich S."/>
        </authorList>
    </citation>
    <scope>NUCLEOTIDE SEQUENCE</scope>
</reference>
<evidence type="ECO:0000313" key="7">
    <source>
        <dbReference type="EMBL" id="KAG0517021.1"/>
    </source>
</evidence>
<keyword evidence="4" id="KW-0378">Hydrolase</keyword>
<dbReference type="InterPro" id="IPR051090">
    <property type="entry name" value="Inositol_monoP_superfamily"/>
</dbReference>
<dbReference type="CDD" id="cd01517">
    <property type="entry name" value="PAP_phosphatase"/>
    <property type="match status" value="1"/>
</dbReference>
<gene>
    <name evidence="7" type="ORF">BDA96_09G052100</name>
</gene>
<dbReference type="AlphaFoldDB" id="A0A921Q8M9"/>
<keyword evidence="3 6" id="KW-0479">Metal-binding</keyword>
<keyword evidence="5 6" id="KW-0460">Magnesium</keyword>
<dbReference type="PANTHER" id="PTHR43200:SF13">
    <property type="entry name" value="3'(2'),5'-BISPHOSPHATE NUCLEOTIDASE"/>
    <property type="match status" value="1"/>
</dbReference>
<evidence type="ECO:0000313" key="8">
    <source>
        <dbReference type="Proteomes" id="UP000807115"/>
    </source>
</evidence>
<evidence type="ECO:0000256" key="5">
    <source>
        <dbReference type="ARBA" id="ARBA00022842"/>
    </source>
</evidence>
<dbReference type="Gene3D" id="3.30.540.10">
    <property type="entry name" value="Fructose-1,6-Bisphosphatase, subunit A, domain 1"/>
    <property type="match status" value="1"/>
</dbReference>
<dbReference type="InterPro" id="IPR020583">
    <property type="entry name" value="Inositol_monoP_metal-BS"/>
</dbReference>
<feature type="binding site" evidence="6">
    <location>
        <position position="209"/>
    </location>
    <ligand>
        <name>Mg(2+)</name>
        <dbReference type="ChEBI" id="CHEBI:18420"/>
        <label>1</label>
        <note>catalytic</note>
    </ligand>
</feature>
<evidence type="ECO:0000256" key="1">
    <source>
        <dbReference type="ARBA" id="ARBA00001946"/>
    </source>
</evidence>
<reference evidence="7" key="2">
    <citation type="submission" date="2020-10" db="EMBL/GenBank/DDBJ databases">
        <authorList>
            <person name="Cooper E.A."/>
            <person name="Brenton Z.W."/>
            <person name="Flinn B.S."/>
            <person name="Jenkins J."/>
            <person name="Shu S."/>
            <person name="Flowers D."/>
            <person name="Luo F."/>
            <person name="Wang Y."/>
            <person name="Xia P."/>
            <person name="Barry K."/>
            <person name="Daum C."/>
            <person name="Lipzen A."/>
            <person name="Yoshinaga Y."/>
            <person name="Schmutz J."/>
            <person name="Saski C."/>
            <person name="Vermerris W."/>
            <person name="Kresovich S."/>
        </authorList>
    </citation>
    <scope>NUCLEOTIDE SEQUENCE</scope>
</reference>
<dbReference type="Pfam" id="PF00459">
    <property type="entry name" value="Inositol_P"/>
    <property type="match status" value="1"/>
</dbReference>
<evidence type="ECO:0000256" key="2">
    <source>
        <dbReference type="ARBA" id="ARBA00009759"/>
    </source>
</evidence>
<evidence type="ECO:0000256" key="4">
    <source>
        <dbReference type="ARBA" id="ARBA00022801"/>
    </source>
</evidence>
<dbReference type="GO" id="GO:0016791">
    <property type="term" value="F:phosphatase activity"/>
    <property type="evidence" value="ECO:0007669"/>
    <property type="project" value="UniProtKB-ARBA"/>
</dbReference>
<dbReference type="PROSITE" id="PS00629">
    <property type="entry name" value="IMP_1"/>
    <property type="match status" value="1"/>
</dbReference>
<dbReference type="Gene3D" id="3.40.190.80">
    <property type="match status" value="1"/>
</dbReference>
<dbReference type="SUPFAM" id="SSF56655">
    <property type="entry name" value="Carbohydrate phosphatase"/>
    <property type="match status" value="1"/>
</dbReference>
<feature type="binding site" evidence="6">
    <location>
        <position position="206"/>
    </location>
    <ligand>
        <name>Mg(2+)</name>
        <dbReference type="ChEBI" id="CHEBI:18420"/>
        <label>1</label>
        <note>catalytic</note>
    </ligand>
</feature>
<dbReference type="InterPro" id="IPR000760">
    <property type="entry name" value="Inositol_monophosphatase-like"/>
</dbReference>
<comment type="cofactor">
    <cofactor evidence="1 6">
        <name>Mg(2+)</name>
        <dbReference type="ChEBI" id="CHEBI:18420"/>
    </cofactor>
</comment>
<evidence type="ECO:0000256" key="6">
    <source>
        <dbReference type="PIRSR" id="PIRSR600760-2"/>
    </source>
</evidence>
<dbReference type="FunFam" id="3.30.540.10:FF:000022">
    <property type="entry name" value="Putative PAP-specific phosphatase, mitochondrial"/>
    <property type="match status" value="1"/>
</dbReference>
<feature type="binding site" evidence="6">
    <location>
        <position position="381"/>
    </location>
    <ligand>
        <name>Mg(2+)</name>
        <dbReference type="ChEBI" id="CHEBI:18420"/>
        <label>1</label>
        <note>catalytic</note>
    </ligand>
</feature>
<proteinExistence type="inferred from homology"/>
<evidence type="ECO:0008006" key="9">
    <source>
        <dbReference type="Google" id="ProtNLM"/>
    </source>
</evidence>
<dbReference type="PANTHER" id="PTHR43200">
    <property type="entry name" value="PHOSPHATASE"/>
    <property type="match status" value="1"/>
</dbReference>
<dbReference type="EMBL" id="CM027688">
    <property type="protein sequence ID" value="KAG0517021.1"/>
    <property type="molecule type" value="Genomic_DNA"/>
</dbReference>
<comment type="similarity">
    <text evidence="2">Belongs to the inositol monophosphatase superfamily.</text>
</comment>
<dbReference type="GO" id="GO:0046872">
    <property type="term" value="F:metal ion binding"/>
    <property type="evidence" value="ECO:0007669"/>
    <property type="project" value="UniProtKB-KW"/>
</dbReference>
<evidence type="ECO:0000256" key="3">
    <source>
        <dbReference type="ARBA" id="ARBA00022723"/>
    </source>
</evidence>
<feature type="binding site" evidence="6">
    <location>
        <position position="208"/>
    </location>
    <ligand>
        <name>Mg(2+)</name>
        <dbReference type="ChEBI" id="CHEBI:18420"/>
        <label>1</label>
        <note>catalytic</note>
    </ligand>
</feature>